<dbReference type="InterPro" id="IPR036465">
    <property type="entry name" value="vWFA_dom_sf"/>
</dbReference>
<dbReference type="PANTHER" id="PTHR30634">
    <property type="entry name" value="OUTER MEMBRANE LOLAB LIPOPROTEIN INSERTION APPARATUS"/>
    <property type="match status" value="1"/>
</dbReference>
<dbReference type="Proteomes" id="UP000013015">
    <property type="component" value="Unassembled WGS sequence"/>
</dbReference>
<protein>
    <recommendedName>
        <fullName evidence="4">VWA domain containing CoxE-like protein</fullName>
    </recommendedName>
</protein>
<evidence type="ECO:0008006" key="4">
    <source>
        <dbReference type="Google" id="ProtNLM"/>
    </source>
</evidence>
<comment type="caution">
    <text evidence="2">The sequence shown here is derived from an EMBL/GenBank/DDBJ whole genome shotgun (WGS) entry which is preliminary data.</text>
</comment>
<dbReference type="InterPro" id="IPR043737">
    <property type="entry name" value="DUF5682"/>
</dbReference>
<gene>
    <name evidence="2" type="ORF">HMPREF9004_1114</name>
</gene>
<reference evidence="2 3" key="1">
    <citation type="submission" date="2013-03" db="EMBL/GenBank/DDBJ databases">
        <title>Reference genome for the Human Microbiome Project.</title>
        <authorList>
            <person name="Aqrawi P."/>
            <person name="Ayvaz T."/>
            <person name="Bess C."/>
            <person name="Blankenburg K."/>
            <person name="Coyle M."/>
            <person name="Deng J."/>
            <person name="Forbes L."/>
            <person name="Fowler G."/>
            <person name="Francisco L."/>
            <person name="Fu Q."/>
            <person name="Gibbs R."/>
            <person name="Gross S."/>
            <person name="Gubbala S."/>
            <person name="Hale W."/>
            <person name="Hemphill L."/>
            <person name="Highlander S."/>
            <person name="Hirani K."/>
            <person name="Jackson L."/>
            <person name="Jakkamsetti A."/>
            <person name="Javaid M."/>
            <person name="Jayaseelan J.C."/>
            <person name="Jiang H."/>
            <person name="Joshi V."/>
            <person name="Korchina V."/>
            <person name="Kovar C."/>
            <person name="Lara F."/>
            <person name="Lee S."/>
            <person name="Liu Y."/>
            <person name="Mata R."/>
            <person name="Mathew T."/>
            <person name="Munidasa M."/>
            <person name="Muzny D."/>
            <person name="Nazareth L."/>
            <person name="Ngo R."/>
            <person name="Nguyen L."/>
            <person name="Nguyen N."/>
            <person name="Okwuonu G."/>
            <person name="Ongeri F."/>
            <person name="Palculict T."/>
            <person name="Patil S."/>
            <person name="Petrosino J."/>
            <person name="Pham C."/>
            <person name="Pham P."/>
            <person name="Pu L.-L."/>
            <person name="Qin X."/>
            <person name="Qu J."/>
            <person name="Reid J."/>
            <person name="Ross M."/>
            <person name="Ruth R."/>
            <person name="Saada N."/>
            <person name="San Lucas F."/>
            <person name="Santibanez J."/>
            <person name="Shang Y."/>
            <person name="Simmons D."/>
            <person name="Song X.-Z."/>
            <person name="Tang L.-Y."/>
            <person name="Thornton R."/>
            <person name="Warren J."/>
            <person name="Weissenberger G."/>
            <person name="Wilczek-Boney K."/>
            <person name="Worley K."/>
            <person name="Youmans B."/>
            <person name="Zhang J."/>
            <person name="Zhang L."/>
            <person name="Zhao Z."/>
            <person name="Zhou C."/>
            <person name="Zhu D."/>
            <person name="Zhu Y."/>
        </authorList>
    </citation>
    <scope>NUCLEOTIDE SEQUENCE [LARGE SCALE GENOMIC DNA]</scope>
    <source>
        <strain evidence="2 3">F0333</strain>
    </source>
</reference>
<feature type="region of interest" description="Disordered" evidence="1">
    <location>
        <begin position="158"/>
        <end position="198"/>
    </location>
</feature>
<dbReference type="HOGENOM" id="CLU_272484_0_0_11"/>
<feature type="region of interest" description="Disordered" evidence="1">
    <location>
        <begin position="121"/>
        <end position="146"/>
    </location>
</feature>
<evidence type="ECO:0000313" key="3">
    <source>
        <dbReference type="Proteomes" id="UP000013015"/>
    </source>
</evidence>
<dbReference type="SUPFAM" id="SSF53300">
    <property type="entry name" value="vWA-like"/>
    <property type="match status" value="1"/>
</dbReference>
<dbReference type="PANTHER" id="PTHR30634:SF7">
    <property type="entry name" value="VWA DOMAIN-CONTAINING PROTEIN"/>
    <property type="match status" value="1"/>
</dbReference>
<feature type="compositionally biased region" description="Basic and acidic residues" evidence="1">
    <location>
        <begin position="158"/>
        <end position="167"/>
    </location>
</feature>
<organism evidence="2 3">
    <name type="scientific">Schaalia cardiffensis F0333</name>
    <dbReference type="NCBI Taxonomy" id="888050"/>
    <lineage>
        <taxon>Bacteria</taxon>
        <taxon>Bacillati</taxon>
        <taxon>Actinomycetota</taxon>
        <taxon>Actinomycetes</taxon>
        <taxon>Actinomycetales</taxon>
        <taxon>Actinomycetaceae</taxon>
        <taxon>Schaalia</taxon>
    </lineage>
</organism>
<dbReference type="EMBL" id="AQHZ01000017">
    <property type="protein sequence ID" value="ENO18170.1"/>
    <property type="molecule type" value="Genomic_DNA"/>
</dbReference>
<name>N6W6L3_9ACTO</name>
<dbReference type="PATRIC" id="fig|888050.3.peg.1060"/>
<accession>N6W6L3</accession>
<dbReference type="eggNOG" id="COG2304">
    <property type="taxonomic scope" value="Bacteria"/>
</dbReference>
<evidence type="ECO:0000313" key="2">
    <source>
        <dbReference type="EMBL" id="ENO18170.1"/>
    </source>
</evidence>
<sequence length="1178" mass="125346">MESGNMRNEVDAREQVSALAACREPFLIGVRHHSPVLAASIPAMLDDFAPDVLAIELPAEADEWLSQLSSAHTIAPVALAFSKGEDLSFYPFADFSPELAALRWAAARGVRVLCIDRPIAAREEKSPPGEGPGTGETPSGETPAGAADHEMELGALREESDPREEAKGSQVPAPASGDSRGRKALEAAARAEDGDSAESWDRLVEARAPSSTPEQIRVAALAHGWAMRVDEAETDEDSLEREQWMRAALAPEISSGTRVAALVGAFHAPALLPLPQDTASCTPVAVNIPLGEHGSSEAATLPARTQHTPVRSCLVAYSFDHLDSRSGYPSGIRDPGWQQLVYESGLDPKRLRAEVASVITSITRALREAGHPAGPAEAAECSRIALDLATLRNLAAPSRRELVEAVTSVLAQGEILGRGRAVADALERVLIGTRTGRVDPSVPKSPLLEAVRAEIEAARLPLEGAQELDLVPERSTLDLKRSILMHRLRAGGVVYGHSEERSTTRGAQALAQTWRVQWTAATEASIELASIRGLTVEQIASTALLTRRVEGAVDIVRLLRESSACACPAPLERALELATRMTASVSFAEAVSFTLALSDVARENIPGASLLDAPLRERAATAADLFGTAAIREIRGIEGSDEPGDAAALAAFITIGAEHPLSLHAALTHLRSAGSPLMQGASAGLLIDEDEAALHIASWLNASTPQARRVLRRRLVGLLIAAGSRFDTAPAALALVDRINAIDDADFVAALPALRGGFDCFDQDSRERLLADLAPNLGRARSLELPAEQVIAITQADTGARKRLSALSLADVSFSPDERWRLILGTQRMGLSPQGRRMASALDELYGRPAADALDARRRNASYGPSQLGVREWETEIDALFGHAEIEEIFGEAATRGRADLLERLSPQSVRPSIELLTTALSLTGSLPEARLAKLRPLVARLVSELSKELAVRLRPALTGLARGRPTRRRTSSLDLDRTLRANLRHVAPIDGRPQVIPVHPVFHSTQAQESDWHLILTVDVSASMSESVVYSALVAAILAQSPCLSVDFLAFNTEVIDFTGRVDDPLALLMEVEVGGGTDIAGALRLARSRLRVPTRTLLVLVSDFDEGGPLDALLDEVGALAASGVTMLGCAALNDSGTGVYNVGVASRVAATGMRVAAVSPLDLARWVGTVIREHS</sequence>
<evidence type="ECO:0000256" key="1">
    <source>
        <dbReference type="SAM" id="MobiDB-lite"/>
    </source>
</evidence>
<dbReference type="AlphaFoldDB" id="N6W6L3"/>
<dbReference type="Pfam" id="PF18934">
    <property type="entry name" value="DUF5682"/>
    <property type="match status" value="1"/>
</dbReference>
<dbReference type="InterPro" id="IPR008912">
    <property type="entry name" value="Uncharacterised_CoxE"/>
</dbReference>
<keyword evidence="3" id="KW-1185">Reference proteome</keyword>
<dbReference type="Gene3D" id="3.40.50.410">
    <property type="entry name" value="von Willebrand factor, type A domain"/>
    <property type="match status" value="1"/>
</dbReference>
<feature type="compositionally biased region" description="Basic and acidic residues" evidence="1">
    <location>
        <begin position="179"/>
        <end position="198"/>
    </location>
</feature>
<dbReference type="InterPro" id="IPR050458">
    <property type="entry name" value="LolB"/>
</dbReference>
<dbReference type="Pfam" id="PF05762">
    <property type="entry name" value="VWA_CoxE"/>
    <property type="match status" value="1"/>
</dbReference>
<dbReference type="RefSeq" id="WP_005963217.1">
    <property type="nucleotide sequence ID" value="NZ_KB822674.1"/>
</dbReference>
<proteinExistence type="predicted"/>
<dbReference type="STRING" id="888050.HMPREF9004_1114"/>